<feature type="region of interest" description="Disordered" evidence="1">
    <location>
        <begin position="99"/>
        <end position="175"/>
    </location>
</feature>
<accession>A0A7Y3TVR6</accession>
<dbReference type="Pfam" id="PF04386">
    <property type="entry name" value="SspB"/>
    <property type="match status" value="1"/>
</dbReference>
<reference evidence="2 3" key="1">
    <citation type="submission" date="2020-05" db="EMBL/GenBank/DDBJ databases">
        <authorList>
            <person name="Ruan W."/>
            <person name="Jeon C.O."/>
            <person name="Chun B.H."/>
        </authorList>
    </citation>
    <scope>NUCLEOTIDE SEQUENCE [LARGE SCALE GENOMIC DNA]</scope>
    <source>
        <strain evidence="2 3">TBZ9</strain>
    </source>
</reference>
<dbReference type="PANTHER" id="PTHR37486">
    <property type="entry name" value="STRINGENT STARVATION PROTEIN B"/>
    <property type="match status" value="1"/>
</dbReference>
<dbReference type="GO" id="GO:0045732">
    <property type="term" value="P:positive regulation of protein catabolic process"/>
    <property type="evidence" value="ECO:0007669"/>
    <property type="project" value="TreeGrafter"/>
</dbReference>
<gene>
    <name evidence="2" type="ORF">HLB35_02570</name>
</gene>
<dbReference type="PIRSF" id="PIRSF005276">
    <property type="entry name" value="SspB"/>
    <property type="match status" value="1"/>
</dbReference>
<feature type="compositionally biased region" description="Basic residues" evidence="1">
    <location>
        <begin position="165"/>
        <end position="175"/>
    </location>
</feature>
<dbReference type="PANTHER" id="PTHR37486:SF1">
    <property type="entry name" value="STRINGENT STARVATION PROTEIN B"/>
    <property type="match status" value="1"/>
</dbReference>
<dbReference type="NCBIfam" id="NF008769">
    <property type="entry name" value="PRK11798.2-5"/>
    <property type="match status" value="1"/>
</dbReference>
<reference evidence="2 3" key="2">
    <citation type="submission" date="2020-06" db="EMBL/GenBank/DDBJ databases">
        <title>Halomonas songnenensis sp. nov., a moderately halophilic bacterium isolated from saline and alkaline soils.</title>
        <authorList>
            <person name="Jiang J."/>
            <person name="Pan Y."/>
        </authorList>
    </citation>
    <scope>NUCLEOTIDE SEQUENCE [LARGE SCALE GENOMIC DNA]</scope>
    <source>
        <strain evidence="2 3">TBZ9</strain>
    </source>
</reference>
<name>A0A7Y3TVR6_9GAMM</name>
<dbReference type="Proteomes" id="UP000588806">
    <property type="component" value="Unassembled WGS sequence"/>
</dbReference>
<dbReference type="InterPro" id="IPR007481">
    <property type="entry name" value="SspB"/>
</dbReference>
<protein>
    <submittedName>
        <fullName evidence="2">ClpXP protease specificity-enhancing factor</fullName>
    </submittedName>
</protein>
<proteinExistence type="predicted"/>
<dbReference type="AlphaFoldDB" id="A0A7Y3TVR6"/>
<keyword evidence="2" id="KW-0645">Protease</keyword>
<dbReference type="EMBL" id="JABFHI010000001">
    <property type="protein sequence ID" value="NOG30924.1"/>
    <property type="molecule type" value="Genomic_DNA"/>
</dbReference>
<dbReference type="SUPFAM" id="SSF101738">
    <property type="entry name" value="SspB-like"/>
    <property type="match status" value="1"/>
</dbReference>
<dbReference type="GO" id="GO:0008233">
    <property type="term" value="F:peptidase activity"/>
    <property type="evidence" value="ECO:0007669"/>
    <property type="project" value="UniProtKB-KW"/>
</dbReference>
<dbReference type="NCBIfam" id="NF008763">
    <property type="entry name" value="PRK11798.1-2"/>
    <property type="match status" value="1"/>
</dbReference>
<keyword evidence="2" id="KW-0378">Hydrolase</keyword>
<evidence type="ECO:0000313" key="2">
    <source>
        <dbReference type="EMBL" id="NOG30924.1"/>
    </source>
</evidence>
<organism evidence="2 3">
    <name type="scientific">Vreelandella azerica</name>
    <dbReference type="NCBI Taxonomy" id="2732867"/>
    <lineage>
        <taxon>Bacteria</taxon>
        <taxon>Pseudomonadati</taxon>
        <taxon>Pseudomonadota</taxon>
        <taxon>Gammaproteobacteria</taxon>
        <taxon>Oceanospirillales</taxon>
        <taxon>Halomonadaceae</taxon>
        <taxon>Vreelandella</taxon>
    </lineage>
</organism>
<keyword evidence="3" id="KW-1185">Reference proteome</keyword>
<comment type="caution">
    <text evidence="2">The sequence shown here is derived from an EMBL/GenBank/DDBJ whole genome shotgun (WGS) entry which is preliminary data.</text>
</comment>
<dbReference type="RefSeq" id="WP_171701588.1">
    <property type="nucleotide sequence ID" value="NZ_JABFHI010000001.1"/>
</dbReference>
<dbReference type="InterPro" id="IPR036760">
    <property type="entry name" value="SspB-like_sf"/>
</dbReference>
<dbReference type="GO" id="GO:0005829">
    <property type="term" value="C:cytosol"/>
    <property type="evidence" value="ECO:0007669"/>
    <property type="project" value="TreeGrafter"/>
</dbReference>
<dbReference type="GO" id="GO:0006508">
    <property type="term" value="P:proteolysis"/>
    <property type="evidence" value="ECO:0007669"/>
    <property type="project" value="UniProtKB-KW"/>
</dbReference>
<dbReference type="GO" id="GO:0005840">
    <property type="term" value="C:ribosome"/>
    <property type="evidence" value="ECO:0007669"/>
    <property type="project" value="TreeGrafter"/>
</dbReference>
<evidence type="ECO:0000256" key="1">
    <source>
        <dbReference type="SAM" id="MobiDB-lite"/>
    </source>
</evidence>
<feature type="compositionally biased region" description="Basic and acidic residues" evidence="1">
    <location>
        <begin position="117"/>
        <end position="130"/>
    </location>
</feature>
<dbReference type="Gene3D" id="2.30.30.220">
    <property type="entry name" value="SspB-like"/>
    <property type="match status" value="1"/>
</dbReference>
<sequence>MHSSRPYLARALYEWLVDNELTPYLVVDATLPDVEVPRQFVQNGQIVLNVAPNAVRDLMIENDAIGFNARFGGHPMQVMIPVPALIAIYARENGAGMVFGHEPELDAPEAAPSEPADTEKAKDADQEHKPALSIAESSSGLDDGKEQGVKSRENKQAETKDTKKGSKKPTLRVIK</sequence>
<feature type="compositionally biased region" description="Basic and acidic residues" evidence="1">
    <location>
        <begin position="142"/>
        <end position="164"/>
    </location>
</feature>
<evidence type="ECO:0000313" key="3">
    <source>
        <dbReference type="Proteomes" id="UP000588806"/>
    </source>
</evidence>